<evidence type="ECO:0008006" key="4">
    <source>
        <dbReference type="Google" id="ProtNLM"/>
    </source>
</evidence>
<name>A0A9P0N101_SPOLI</name>
<reference evidence="2" key="1">
    <citation type="submission" date="2022-02" db="EMBL/GenBank/DDBJ databases">
        <authorList>
            <person name="King R."/>
        </authorList>
    </citation>
    <scope>NUCLEOTIDE SEQUENCE</scope>
</reference>
<sequence>MGLGLTKQVLPVERISHPSVAQVEWLVGWLERKPSLAKGFAKTPSGRLAASHEWDRITLRLNSIRGTLKSKKQWLKYWADKKSAVKKKAAARAAFISSTGMVKVEEGETPPQLSNIEERILVLMGGEAFIAGHRMLQNIKVEPSQDSGSIRAPVTQSSGTCHSLRVVPPNNLLGPAATEAEVTTTSDPLRLNDSFIINITIPPPTPAVQDQQQQYVRARSDTEQPMSPGSPATRPVLSRLSSPTRSHRRILQGIRRRRQVSPSLQRRNNLLDMTDKFLQIEHRRLEIDNRMVTVMERNSERDHLLVEATKTMGEGLKAMAEGLKALAEAIKR</sequence>
<dbReference type="AlphaFoldDB" id="A0A9P0N101"/>
<evidence type="ECO:0000256" key="1">
    <source>
        <dbReference type="SAM" id="MobiDB-lite"/>
    </source>
</evidence>
<dbReference type="Proteomes" id="UP001153321">
    <property type="component" value="Chromosome 16"/>
</dbReference>
<evidence type="ECO:0000313" key="3">
    <source>
        <dbReference type="Proteomes" id="UP001153321"/>
    </source>
</evidence>
<keyword evidence="3" id="KW-1185">Reference proteome</keyword>
<accession>A0A9P0N101</accession>
<feature type="region of interest" description="Disordered" evidence="1">
    <location>
        <begin position="202"/>
        <end position="246"/>
    </location>
</feature>
<dbReference type="EMBL" id="LR824547">
    <property type="protein sequence ID" value="CAH1637639.1"/>
    <property type="molecule type" value="Genomic_DNA"/>
</dbReference>
<organism evidence="2 3">
    <name type="scientific">Spodoptera littoralis</name>
    <name type="common">Egyptian cotton leafworm</name>
    <dbReference type="NCBI Taxonomy" id="7109"/>
    <lineage>
        <taxon>Eukaryota</taxon>
        <taxon>Metazoa</taxon>
        <taxon>Ecdysozoa</taxon>
        <taxon>Arthropoda</taxon>
        <taxon>Hexapoda</taxon>
        <taxon>Insecta</taxon>
        <taxon>Pterygota</taxon>
        <taxon>Neoptera</taxon>
        <taxon>Endopterygota</taxon>
        <taxon>Lepidoptera</taxon>
        <taxon>Glossata</taxon>
        <taxon>Ditrysia</taxon>
        <taxon>Noctuoidea</taxon>
        <taxon>Noctuidae</taxon>
        <taxon>Amphipyrinae</taxon>
        <taxon>Spodoptera</taxon>
    </lineage>
</organism>
<gene>
    <name evidence="2" type="ORF">SPLIT_LOCUS2997</name>
</gene>
<protein>
    <recommendedName>
        <fullName evidence="4">Regulatory protein zeste</fullName>
    </recommendedName>
</protein>
<proteinExistence type="predicted"/>
<evidence type="ECO:0000313" key="2">
    <source>
        <dbReference type="EMBL" id="CAH1637639.1"/>
    </source>
</evidence>